<evidence type="ECO:0000313" key="2">
    <source>
        <dbReference type="Proteomes" id="UP001314170"/>
    </source>
</evidence>
<name>A0AAV1RZS5_9ROSI</name>
<accession>A0AAV1RZS5</accession>
<keyword evidence="2" id="KW-1185">Reference proteome</keyword>
<comment type="caution">
    <text evidence="1">The sequence shown here is derived from an EMBL/GenBank/DDBJ whole genome shotgun (WGS) entry which is preliminary data.</text>
</comment>
<sequence length="96" mass="11096">MNGGRWVKTWGLHFATRNLPNANLAKNFVPLTPIYKSILEWGPRGPQEWLFTKSLALGFKPKKNSCPPAYPEIQNRAQYVEDQEDLWERSPNVVIE</sequence>
<dbReference type="EMBL" id="CAWUPB010001160">
    <property type="protein sequence ID" value="CAK7341785.1"/>
    <property type="molecule type" value="Genomic_DNA"/>
</dbReference>
<reference evidence="1 2" key="1">
    <citation type="submission" date="2024-01" db="EMBL/GenBank/DDBJ databases">
        <authorList>
            <person name="Waweru B."/>
        </authorList>
    </citation>
    <scope>NUCLEOTIDE SEQUENCE [LARGE SCALE GENOMIC DNA]</scope>
</reference>
<dbReference type="AlphaFoldDB" id="A0AAV1RZS5"/>
<gene>
    <name evidence="1" type="ORF">DCAF_LOCUS16458</name>
</gene>
<protein>
    <submittedName>
        <fullName evidence="1">Uncharacterized protein</fullName>
    </submittedName>
</protein>
<proteinExistence type="predicted"/>
<dbReference type="Proteomes" id="UP001314170">
    <property type="component" value="Unassembled WGS sequence"/>
</dbReference>
<evidence type="ECO:0000313" key="1">
    <source>
        <dbReference type="EMBL" id="CAK7341785.1"/>
    </source>
</evidence>
<organism evidence="1 2">
    <name type="scientific">Dovyalis caffra</name>
    <dbReference type="NCBI Taxonomy" id="77055"/>
    <lineage>
        <taxon>Eukaryota</taxon>
        <taxon>Viridiplantae</taxon>
        <taxon>Streptophyta</taxon>
        <taxon>Embryophyta</taxon>
        <taxon>Tracheophyta</taxon>
        <taxon>Spermatophyta</taxon>
        <taxon>Magnoliopsida</taxon>
        <taxon>eudicotyledons</taxon>
        <taxon>Gunneridae</taxon>
        <taxon>Pentapetalae</taxon>
        <taxon>rosids</taxon>
        <taxon>fabids</taxon>
        <taxon>Malpighiales</taxon>
        <taxon>Salicaceae</taxon>
        <taxon>Flacourtieae</taxon>
        <taxon>Dovyalis</taxon>
    </lineage>
</organism>